<evidence type="ECO:0000256" key="1">
    <source>
        <dbReference type="ARBA" id="ARBA00038101"/>
    </source>
</evidence>
<organism evidence="3 4">
    <name type="scientific">Linnemannia schmuckeri</name>
    <dbReference type="NCBI Taxonomy" id="64567"/>
    <lineage>
        <taxon>Eukaryota</taxon>
        <taxon>Fungi</taxon>
        <taxon>Fungi incertae sedis</taxon>
        <taxon>Mucoromycota</taxon>
        <taxon>Mortierellomycotina</taxon>
        <taxon>Mortierellomycetes</taxon>
        <taxon>Mortierellales</taxon>
        <taxon>Mortierellaceae</taxon>
        <taxon>Linnemannia</taxon>
    </lineage>
</organism>
<sequence>MDDQLPGSDNTSKLSNLKNNDQQTPTSQIYTTTPADGFSETMAKAGGGNKHAQVALVDMYRDGQGVSVSRDDTKAMDWCLTAAAQGCTIAQNNIGSMFDVGQGVLQDYTKALLWYFRAAEQGYAAAPCNMGSMYSNDRGMAQDEAKGME</sequence>
<dbReference type="AlphaFoldDB" id="A0A9P5S3W6"/>
<dbReference type="InterPro" id="IPR050767">
    <property type="entry name" value="Sel1_AlgK"/>
</dbReference>
<dbReference type="InterPro" id="IPR011990">
    <property type="entry name" value="TPR-like_helical_dom_sf"/>
</dbReference>
<dbReference type="InterPro" id="IPR006597">
    <property type="entry name" value="Sel1-like"/>
</dbReference>
<dbReference type="Proteomes" id="UP000748756">
    <property type="component" value="Unassembled WGS sequence"/>
</dbReference>
<name>A0A9P5S3W6_9FUNG</name>
<evidence type="ECO:0000256" key="2">
    <source>
        <dbReference type="SAM" id="MobiDB-lite"/>
    </source>
</evidence>
<dbReference type="SUPFAM" id="SSF81901">
    <property type="entry name" value="HCP-like"/>
    <property type="match status" value="1"/>
</dbReference>
<proteinExistence type="inferred from homology"/>
<dbReference type="Pfam" id="PF08238">
    <property type="entry name" value="Sel1"/>
    <property type="match status" value="3"/>
</dbReference>
<dbReference type="PANTHER" id="PTHR11102">
    <property type="entry name" value="SEL-1-LIKE PROTEIN"/>
    <property type="match status" value="1"/>
</dbReference>
<dbReference type="PANTHER" id="PTHR11102:SF160">
    <property type="entry name" value="ERAD-ASSOCIATED E3 UBIQUITIN-PROTEIN LIGASE COMPONENT HRD3"/>
    <property type="match status" value="1"/>
</dbReference>
<dbReference type="SMART" id="SM00671">
    <property type="entry name" value="SEL1"/>
    <property type="match status" value="2"/>
</dbReference>
<feature type="compositionally biased region" description="Polar residues" evidence="2">
    <location>
        <begin position="7"/>
        <end position="34"/>
    </location>
</feature>
<dbReference type="Gene3D" id="1.25.40.10">
    <property type="entry name" value="Tetratricopeptide repeat domain"/>
    <property type="match status" value="1"/>
</dbReference>
<comment type="caution">
    <text evidence="3">The sequence shown here is derived from an EMBL/GenBank/DDBJ whole genome shotgun (WGS) entry which is preliminary data.</text>
</comment>
<dbReference type="OrthoDB" id="2384430at2759"/>
<keyword evidence="4" id="KW-1185">Reference proteome</keyword>
<evidence type="ECO:0000313" key="4">
    <source>
        <dbReference type="Proteomes" id="UP000748756"/>
    </source>
</evidence>
<gene>
    <name evidence="3" type="ORF">BG015_002251</name>
</gene>
<comment type="similarity">
    <text evidence="1">Belongs to the sel-1 family.</text>
</comment>
<accession>A0A9P5S3W6</accession>
<dbReference type="EMBL" id="JAAAUQ010000144">
    <property type="protein sequence ID" value="KAF9153945.1"/>
    <property type="molecule type" value="Genomic_DNA"/>
</dbReference>
<protein>
    <submittedName>
        <fullName evidence="3">Uncharacterized protein</fullName>
    </submittedName>
</protein>
<feature type="region of interest" description="Disordered" evidence="2">
    <location>
        <begin position="1"/>
        <end position="34"/>
    </location>
</feature>
<reference evidence="3" key="1">
    <citation type="journal article" date="2020" name="Fungal Divers.">
        <title>Resolving the Mortierellaceae phylogeny through synthesis of multi-gene phylogenetics and phylogenomics.</title>
        <authorList>
            <person name="Vandepol N."/>
            <person name="Liber J."/>
            <person name="Desiro A."/>
            <person name="Na H."/>
            <person name="Kennedy M."/>
            <person name="Barry K."/>
            <person name="Grigoriev I.V."/>
            <person name="Miller A.N."/>
            <person name="O'Donnell K."/>
            <person name="Stajich J.E."/>
            <person name="Bonito G."/>
        </authorList>
    </citation>
    <scope>NUCLEOTIDE SEQUENCE</scope>
    <source>
        <strain evidence="3">NRRL 6426</strain>
    </source>
</reference>
<evidence type="ECO:0000313" key="3">
    <source>
        <dbReference type="EMBL" id="KAF9153945.1"/>
    </source>
</evidence>